<evidence type="ECO:0000313" key="3">
    <source>
        <dbReference type="Proteomes" id="UP000293846"/>
    </source>
</evidence>
<evidence type="ECO:0000313" key="2">
    <source>
        <dbReference type="EMBL" id="TCJ05685.1"/>
    </source>
</evidence>
<dbReference type="SUPFAM" id="SSF51658">
    <property type="entry name" value="Xylose isomerase-like"/>
    <property type="match status" value="1"/>
</dbReference>
<keyword evidence="3" id="KW-1185">Reference proteome</keyword>
<dbReference type="PANTHER" id="PTHR12110">
    <property type="entry name" value="HYDROXYPYRUVATE ISOMERASE"/>
    <property type="match status" value="1"/>
</dbReference>
<dbReference type="GO" id="GO:0016853">
    <property type="term" value="F:isomerase activity"/>
    <property type="evidence" value="ECO:0007669"/>
    <property type="project" value="UniProtKB-KW"/>
</dbReference>
<protein>
    <submittedName>
        <fullName evidence="2">Sugar phosphate isomerase/epimerase</fullName>
    </submittedName>
</protein>
<gene>
    <name evidence="2" type="ORF">E0Y62_03140</name>
</gene>
<keyword evidence="2" id="KW-0413">Isomerase</keyword>
<reference evidence="2 3" key="1">
    <citation type="submission" date="2019-03" db="EMBL/GenBank/DDBJ databases">
        <authorList>
            <person name="Jensen L."/>
            <person name="Storgaard J."/>
            <person name="Sulaj E."/>
            <person name="Schramm A."/>
            <person name="Marshall I.P.G."/>
        </authorList>
    </citation>
    <scope>NUCLEOTIDE SEQUENCE [LARGE SCALE GENOMIC DNA]</scope>
    <source>
        <strain evidence="2 3">2017H2G3</strain>
    </source>
</reference>
<dbReference type="Gene3D" id="3.20.20.150">
    <property type="entry name" value="Divalent-metal-dependent TIM barrel enzymes"/>
    <property type="match status" value="1"/>
</dbReference>
<dbReference type="InterPro" id="IPR013022">
    <property type="entry name" value="Xyl_isomerase-like_TIM-brl"/>
</dbReference>
<dbReference type="Proteomes" id="UP000293846">
    <property type="component" value="Unassembled WGS sequence"/>
</dbReference>
<dbReference type="RefSeq" id="WP_131235998.1">
    <property type="nucleotide sequence ID" value="NZ_SJTH01000003.1"/>
</dbReference>
<dbReference type="OrthoDB" id="110795at2"/>
<dbReference type="EMBL" id="SJTH01000003">
    <property type="protein sequence ID" value="TCJ05685.1"/>
    <property type="molecule type" value="Genomic_DNA"/>
</dbReference>
<dbReference type="InterPro" id="IPR050312">
    <property type="entry name" value="IolE/XylAMocC-like"/>
</dbReference>
<dbReference type="InterPro" id="IPR036237">
    <property type="entry name" value="Xyl_isomerase-like_sf"/>
</dbReference>
<organism evidence="2 3">
    <name type="scientific">Cytobacillus praedii</name>
    <dbReference type="NCBI Taxonomy" id="1742358"/>
    <lineage>
        <taxon>Bacteria</taxon>
        <taxon>Bacillati</taxon>
        <taxon>Bacillota</taxon>
        <taxon>Bacilli</taxon>
        <taxon>Bacillales</taxon>
        <taxon>Bacillaceae</taxon>
        <taxon>Cytobacillus</taxon>
    </lineage>
</organism>
<dbReference type="STRING" id="1742358.GCA_001439605_01458"/>
<proteinExistence type="predicted"/>
<dbReference type="Pfam" id="PF01261">
    <property type="entry name" value="AP_endonuc_2"/>
    <property type="match status" value="1"/>
</dbReference>
<comment type="caution">
    <text evidence="2">The sequence shown here is derived from an EMBL/GenBank/DDBJ whole genome shotgun (WGS) entry which is preliminary data.</text>
</comment>
<dbReference type="AlphaFoldDB" id="A0A4R1AZ49"/>
<name>A0A4R1AZ49_9BACI</name>
<evidence type="ECO:0000259" key="1">
    <source>
        <dbReference type="Pfam" id="PF01261"/>
    </source>
</evidence>
<feature type="domain" description="Xylose isomerase-like TIM barrel" evidence="1">
    <location>
        <begin position="19"/>
        <end position="239"/>
    </location>
</feature>
<dbReference type="PANTHER" id="PTHR12110:SF53">
    <property type="entry name" value="BLR5974 PROTEIN"/>
    <property type="match status" value="1"/>
</dbReference>
<accession>A0A4R1AZ49</accession>
<sequence>MEKWLSTWSIGQQGKLNDFENIKEAGFEGVEILTEQLRAIEYLQYAKRSGLKVSIHLPFHDLNLATPDPFIYERVSSVLSMWIELIAEYGGYHATLHGGYAWSSEERYDSLLRVKERLVILGEKANQLGIELAFENLIPDKLNYCHHIASNVEEWISLINETSVKACLDTGHLACMGGNMEETIERLGNSLVAIHLSDNDRNSDLHLLPGEGGDITKGLFHFLEKSSFKGPIVYEINPYKYSLEDIFTHLISLKQKR</sequence>